<dbReference type="SUPFAM" id="SSF52172">
    <property type="entry name" value="CheY-like"/>
    <property type="match status" value="1"/>
</dbReference>
<keyword evidence="1" id="KW-0597">Phosphoprotein</keyword>
<feature type="modified residue" description="4-aspartylphosphate" evidence="1">
    <location>
        <position position="63"/>
    </location>
</feature>
<dbReference type="Gene3D" id="3.40.50.2300">
    <property type="match status" value="1"/>
</dbReference>
<dbReference type="PROSITE" id="PS50110">
    <property type="entry name" value="RESPONSE_REGULATORY"/>
    <property type="match status" value="1"/>
</dbReference>
<evidence type="ECO:0000259" key="2">
    <source>
        <dbReference type="PROSITE" id="PS50110"/>
    </source>
</evidence>
<dbReference type="Proteomes" id="UP000294850">
    <property type="component" value="Unassembled WGS sequence"/>
</dbReference>
<dbReference type="PANTHER" id="PTHR44520:SF2">
    <property type="entry name" value="RESPONSE REGULATOR RCP1"/>
    <property type="match status" value="1"/>
</dbReference>
<dbReference type="InterPro" id="IPR001789">
    <property type="entry name" value="Sig_transdc_resp-reg_receiver"/>
</dbReference>
<dbReference type="AlphaFoldDB" id="A0A4R5DFJ0"/>
<name>A0A4R5DFJ0_9BACT</name>
<dbReference type="OrthoDB" id="1524091at2"/>
<dbReference type="PANTHER" id="PTHR44520">
    <property type="entry name" value="RESPONSE REGULATOR RCP1-RELATED"/>
    <property type="match status" value="1"/>
</dbReference>
<protein>
    <submittedName>
        <fullName evidence="3">Response regulator</fullName>
    </submittedName>
</protein>
<dbReference type="SMART" id="SM00448">
    <property type="entry name" value="REC"/>
    <property type="match status" value="1"/>
</dbReference>
<evidence type="ECO:0000256" key="1">
    <source>
        <dbReference type="PROSITE-ProRule" id="PRU00169"/>
    </source>
</evidence>
<dbReference type="Pfam" id="PF00072">
    <property type="entry name" value="Response_reg"/>
    <property type="match status" value="1"/>
</dbReference>
<evidence type="ECO:0000313" key="4">
    <source>
        <dbReference type="Proteomes" id="UP000294850"/>
    </source>
</evidence>
<feature type="domain" description="Response regulatory" evidence="2">
    <location>
        <begin position="6"/>
        <end position="132"/>
    </location>
</feature>
<gene>
    <name evidence="3" type="ORF">E0F88_28035</name>
</gene>
<dbReference type="EMBL" id="SMFL01000015">
    <property type="protein sequence ID" value="TDE10534.1"/>
    <property type="molecule type" value="Genomic_DNA"/>
</dbReference>
<dbReference type="RefSeq" id="WP_131961656.1">
    <property type="nucleotide sequence ID" value="NZ_SMFL01000015.1"/>
</dbReference>
<reference evidence="3 4" key="1">
    <citation type="submission" date="2019-03" db="EMBL/GenBank/DDBJ databases">
        <title>Dyadobacter AR-3-6 sp. nov., isolated from arctic soil.</title>
        <authorList>
            <person name="Chaudhary D.K."/>
        </authorList>
    </citation>
    <scope>NUCLEOTIDE SEQUENCE [LARGE SCALE GENOMIC DNA]</scope>
    <source>
        <strain evidence="3 4">AR-3-6</strain>
    </source>
</reference>
<comment type="caution">
    <text evidence="3">The sequence shown here is derived from an EMBL/GenBank/DDBJ whole genome shotgun (WGS) entry which is preliminary data.</text>
</comment>
<dbReference type="GO" id="GO:0000160">
    <property type="term" value="P:phosphorelay signal transduction system"/>
    <property type="evidence" value="ECO:0007669"/>
    <property type="project" value="InterPro"/>
</dbReference>
<evidence type="ECO:0000313" key="3">
    <source>
        <dbReference type="EMBL" id="TDE10534.1"/>
    </source>
</evidence>
<keyword evidence="4" id="KW-1185">Reference proteome</keyword>
<sequence>MKKVNLLCVIDDDKVYTYLIKRIIEAADVADNLVFFENGLDALKYFDRHKEQADKLPELILLDINMPILDGWQFMDAYSKIRSVFPKPVSLYMTSSSTDEEDYHRAQSTEHVLDLLRKPVSVNILKSLVETL</sequence>
<dbReference type="InterPro" id="IPR052893">
    <property type="entry name" value="TCS_response_regulator"/>
</dbReference>
<organism evidence="3 4">
    <name type="scientific">Dyadobacter psychrotolerans</name>
    <dbReference type="NCBI Taxonomy" id="2541721"/>
    <lineage>
        <taxon>Bacteria</taxon>
        <taxon>Pseudomonadati</taxon>
        <taxon>Bacteroidota</taxon>
        <taxon>Cytophagia</taxon>
        <taxon>Cytophagales</taxon>
        <taxon>Spirosomataceae</taxon>
        <taxon>Dyadobacter</taxon>
    </lineage>
</organism>
<dbReference type="InterPro" id="IPR011006">
    <property type="entry name" value="CheY-like_superfamily"/>
</dbReference>
<accession>A0A4R5DFJ0</accession>
<proteinExistence type="predicted"/>